<gene>
    <name evidence="3" type="ORF">FHR20_002597</name>
</gene>
<dbReference type="PANTHER" id="PTHR31480">
    <property type="entry name" value="BIFUNCTIONAL LYCOPENE CYCLASE/PHYTOENE SYNTHASE"/>
    <property type="match status" value="1"/>
</dbReference>
<dbReference type="EMBL" id="JAASQV010000002">
    <property type="protein sequence ID" value="NIJ65635.1"/>
    <property type="molecule type" value="Genomic_DNA"/>
</dbReference>
<evidence type="ECO:0000313" key="3">
    <source>
        <dbReference type="EMBL" id="NIJ65635.1"/>
    </source>
</evidence>
<keyword evidence="4" id="KW-1185">Reference proteome</keyword>
<dbReference type="InterPro" id="IPR008949">
    <property type="entry name" value="Isoprenoid_synthase_dom_sf"/>
</dbReference>
<dbReference type="Pfam" id="PF00494">
    <property type="entry name" value="SQS_PSY"/>
    <property type="match status" value="1"/>
</dbReference>
<organism evidence="3 4">
    <name type="scientific">Sphingomonas leidyi</name>
    <dbReference type="NCBI Taxonomy" id="68569"/>
    <lineage>
        <taxon>Bacteria</taxon>
        <taxon>Pseudomonadati</taxon>
        <taxon>Pseudomonadota</taxon>
        <taxon>Alphaproteobacteria</taxon>
        <taxon>Sphingomonadales</taxon>
        <taxon>Sphingomonadaceae</taxon>
        <taxon>Sphingomonas</taxon>
    </lineage>
</organism>
<dbReference type="AlphaFoldDB" id="A0A7X5V165"/>
<dbReference type="GO" id="GO:0004311">
    <property type="term" value="F:geranylgeranyl diphosphate synthase activity"/>
    <property type="evidence" value="ECO:0007669"/>
    <property type="project" value="InterPro"/>
</dbReference>
<accession>A0A7X5V165</accession>
<dbReference type="InterPro" id="IPR002060">
    <property type="entry name" value="Squ/phyt_synthse"/>
</dbReference>
<dbReference type="SUPFAM" id="SSF48576">
    <property type="entry name" value="Terpenoid synthases"/>
    <property type="match status" value="1"/>
</dbReference>
<sequence length="337" mass="36822">MRSPLPARAAIIATAQEAIARGSRSFAAASRLFERETRERAWLLYAWCRACDDLADGQDHGGEARAADARAGLARIRLLTDAALAGERVGDPAFDALRIVAAEANLPHRFVRDVVEGFALDAAGWMPRHEDDLYRYAYHVAGAVGCLMAVLMGVSPEDEATLDRACDLGIAFQLANIARDVEADDRMGRCYLPRDWLTEMDIPPGQHLQPRFRPRLAILAGRLTRSAADHAESARGGTPALGFRSAWAVLAAAGIYGDIAKKVAERGEHAWDRRAATSGFEKIGWIARAWWQALRRRNFHPAAPRDPALWTRPRQPGPGPAGDSPRAGPSRFPVRGP</sequence>
<evidence type="ECO:0000256" key="2">
    <source>
        <dbReference type="SAM" id="MobiDB-lite"/>
    </source>
</evidence>
<comment type="caution">
    <text evidence="3">The sequence shown here is derived from an EMBL/GenBank/DDBJ whole genome shotgun (WGS) entry which is preliminary data.</text>
</comment>
<dbReference type="EC" id="2.5.1.32" evidence="3"/>
<dbReference type="InterPro" id="IPR044843">
    <property type="entry name" value="Trans_IPPS_bact-type"/>
</dbReference>
<dbReference type="CDD" id="cd00683">
    <property type="entry name" value="Trans_IPPS_HH"/>
    <property type="match status" value="1"/>
</dbReference>
<dbReference type="Gene3D" id="1.10.600.10">
    <property type="entry name" value="Farnesyl Diphosphate Synthase"/>
    <property type="match status" value="1"/>
</dbReference>
<proteinExistence type="predicted"/>
<dbReference type="SFLD" id="SFLDG01018">
    <property type="entry name" value="Squalene/Phytoene_Synthase_Lik"/>
    <property type="match status" value="1"/>
</dbReference>
<feature type="region of interest" description="Disordered" evidence="2">
    <location>
        <begin position="303"/>
        <end position="337"/>
    </location>
</feature>
<dbReference type="SFLD" id="SFLDG01212">
    <property type="entry name" value="Phytoene_synthase_like"/>
    <property type="match status" value="1"/>
</dbReference>
<dbReference type="GO" id="GO:0051996">
    <property type="term" value="F:squalene synthase [NAD(P)H] activity"/>
    <property type="evidence" value="ECO:0007669"/>
    <property type="project" value="InterPro"/>
</dbReference>
<reference evidence="3 4" key="1">
    <citation type="submission" date="2020-03" db="EMBL/GenBank/DDBJ databases">
        <title>Genomic Encyclopedia of Type Strains, Phase IV (KMG-IV): sequencing the most valuable type-strain genomes for metagenomic binning, comparative biology and taxonomic classification.</title>
        <authorList>
            <person name="Goeker M."/>
        </authorList>
    </citation>
    <scope>NUCLEOTIDE SEQUENCE [LARGE SCALE GENOMIC DNA]</scope>
    <source>
        <strain evidence="3 4">DSM 4733</strain>
    </source>
</reference>
<dbReference type="PROSITE" id="PS01044">
    <property type="entry name" value="SQUALEN_PHYTOEN_SYN_1"/>
    <property type="match status" value="1"/>
</dbReference>
<keyword evidence="1 3" id="KW-0808">Transferase</keyword>
<dbReference type="InterPro" id="IPR019845">
    <property type="entry name" value="Squalene/phytoene_synthase_CS"/>
</dbReference>
<dbReference type="GO" id="GO:0016117">
    <property type="term" value="P:carotenoid biosynthetic process"/>
    <property type="evidence" value="ECO:0007669"/>
    <property type="project" value="UniProtKB-ARBA"/>
</dbReference>
<evidence type="ECO:0000256" key="1">
    <source>
        <dbReference type="ARBA" id="ARBA00022679"/>
    </source>
</evidence>
<name>A0A7X5V165_9SPHN</name>
<dbReference type="Proteomes" id="UP000564677">
    <property type="component" value="Unassembled WGS sequence"/>
</dbReference>
<evidence type="ECO:0000313" key="4">
    <source>
        <dbReference type="Proteomes" id="UP000564677"/>
    </source>
</evidence>
<dbReference type="SFLD" id="SFLDS00005">
    <property type="entry name" value="Isoprenoid_Synthase_Type_I"/>
    <property type="match status" value="1"/>
</dbReference>
<dbReference type="InterPro" id="IPR033904">
    <property type="entry name" value="Trans_IPPS_HH"/>
</dbReference>
<protein>
    <submittedName>
        <fullName evidence="3">Phytoene synthase</fullName>
        <ecNumber evidence="3">2.5.1.32</ecNumber>
    </submittedName>
</protein>
<dbReference type="PROSITE" id="PS01045">
    <property type="entry name" value="SQUALEN_PHYTOEN_SYN_2"/>
    <property type="match status" value="1"/>
</dbReference>
<dbReference type="RefSeq" id="WP_167299998.1">
    <property type="nucleotide sequence ID" value="NZ_JAASQV010000002.1"/>
</dbReference>